<comment type="caution">
    <text evidence="1">The sequence shown here is derived from an EMBL/GenBank/DDBJ whole genome shotgun (WGS) entry which is preliminary data.</text>
</comment>
<dbReference type="EMBL" id="SJPY01000004">
    <property type="protein sequence ID" value="TWU41634.1"/>
    <property type="molecule type" value="Genomic_DNA"/>
</dbReference>
<sequence length="460" mass="50878">MNPFDKELERLRMAANPRISHPINRRDLLSYACIGAATTIVGCKDQPDPIDEVSESRSDVPIQLVLVGSDDDAETIRRAWMSIDEQPLEIKTISADRVDDRPWIVTLREAALSCDLIIYPMMAVAELIETEAIVPIDDRTFEQMQEEYGSFFSAPRNGAARFGGAYVALPLGASLPALLSSRSIPTLGSWGDYDDWVAKELAGKAAEPLAVGWAGAMFLWRAIASIDQGWLFTRDDFTPLVDSEPYVDVLRQMQQTASRYNSISMSPVEVWNALQSGEILAGIGFPGGVGGAWNEEPQATREVAFGDLPCDPKRKQMLLDPFSPIASISSHCRQTSASKRLMNWMSGGEGSQLIRREIDRFTPVRSENASLLVVETQTGTPYEQWLETQLRTPVTAASLQLFAADEYYSVLDQQVVACIAGDASPEQALTVVAERWQAITDRIGKEKQKTAWRRSQGLRA</sequence>
<protein>
    <recommendedName>
        <fullName evidence="3">Bacterial extracellular solute-binding protein</fullName>
    </recommendedName>
</protein>
<accession>A0A5C6DZK1</accession>
<evidence type="ECO:0008006" key="3">
    <source>
        <dbReference type="Google" id="ProtNLM"/>
    </source>
</evidence>
<dbReference type="Gene3D" id="3.40.190.10">
    <property type="entry name" value="Periplasmic binding protein-like II"/>
    <property type="match status" value="1"/>
</dbReference>
<evidence type="ECO:0000313" key="1">
    <source>
        <dbReference type="EMBL" id="TWU41634.1"/>
    </source>
</evidence>
<dbReference type="Proteomes" id="UP000315471">
    <property type="component" value="Unassembled WGS sequence"/>
</dbReference>
<dbReference type="OrthoDB" id="244536at2"/>
<proteinExistence type="predicted"/>
<dbReference type="AlphaFoldDB" id="A0A5C6DZK1"/>
<reference evidence="1 2" key="1">
    <citation type="submission" date="2019-02" db="EMBL/GenBank/DDBJ databases">
        <title>Deep-cultivation of Planctomycetes and their phenomic and genomic characterization uncovers novel biology.</title>
        <authorList>
            <person name="Wiegand S."/>
            <person name="Jogler M."/>
            <person name="Boedeker C."/>
            <person name="Pinto D."/>
            <person name="Vollmers J."/>
            <person name="Rivas-Marin E."/>
            <person name="Kohn T."/>
            <person name="Peeters S.H."/>
            <person name="Heuer A."/>
            <person name="Rast P."/>
            <person name="Oberbeckmann S."/>
            <person name="Bunk B."/>
            <person name="Jeske O."/>
            <person name="Meyerdierks A."/>
            <person name="Storesund J.E."/>
            <person name="Kallscheuer N."/>
            <person name="Luecker S."/>
            <person name="Lage O.M."/>
            <person name="Pohl T."/>
            <person name="Merkel B.J."/>
            <person name="Hornburger P."/>
            <person name="Mueller R.-W."/>
            <person name="Bruemmer F."/>
            <person name="Labrenz M."/>
            <person name="Spormann A.M."/>
            <person name="Op Den Camp H."/>
            <person name="Overmann J."/>
            <person name="Amann R."/>
            <person name="Jetten M.S.M."/>
            <person name="Mascher T."/>
            <person name="Medema M.H."/>
            <person name="Devos D.P."/>
            <person name="Kaster A.-K."/>
            <person name="Ovreas L."/>
            <person name="Rohde M."/>
            <person name="Galperin M.Y."/>
            <person name="Jogler C."/>
        </authorList>
    </citation>
    <scope>NUCLEOTIDE SEQUENCE [LARGE SCALE GENOMIC DNA]</scope>
    <source>
        <strain evidence="1 2">Q31b</strain>
    </source>
</reference>
<organism evidence="1 2">
    <name type="scientific">Novipirellula aureliae</name>
    <dbReference type="NCBI Taxonomy" id="2527966"/>
    <lineage>
        <taxon>Bacteria</taxon>
        <taxon>Pseudomonadati</taxon>
        <taxon>Planctomycetota</taxon>
        <taxon>Planctomycetia</taxon>
        <taxon>Pirellulales</taxon>
        <taxon>Pirellulaceae</taxon>
        <taxon>Novipirellula</taxon>
    </lineage>
</organism>
<evidence type="ECO:0000313" key="2">
    <source>
        <dbReference type="Proteomes" id="UP000315471"/>
    </source>
</evidence>
<dbReference type="SUPFAM" id="SSF53850">
    <property type="entry name" value="Periplasmic binding protein-like II"/>
    <property type="match status" value="1"/>
</dbReference>
<gene>
    <name evidence="1" type="ORF">Q31b_30880</name>
</gene>
<name>A0A5C6DZK1_9BACT</name>
<keyword evidence="2" id="KW-1185">Reference proteome</keyword>